<reference evidence="1" key="1">
    <citation type="submission" date="2021-01" db="EMBL/GenBank/DDBJ databases">
        <title>Draft genome sequence of Acholeplasmataceae bacterium strain Mahy22.</title>
        <authorList>
            <person name="Watanabe M."/>
            <person name="Kojima H."/>
            <person name="Fukui M."/>
        </authorList>
    </citation>
    <scope>NUCLEOTIDE SEQUENCE</scope>
    <source>
        <strain evidence="1">Mahy22</strain>
    </source>
</reference>
<proteinExistence type="predicted"/>
<name>A0A7U9TIB5_9MOLU</name>
<dbReference type="KEGG" id="manr:MPAN_015270"/>
<accession>A0A7U9TIB5</accession>
<sequence>MLYSSQLQRFYKREYATRDIKKSMREDKNLKEFKGIVKSENPNDTWEDIYHRNLVKLALMILLYVYSNDDEKISNEELKNIKRVNKEEKRYLTNDDHMEIYNLAVKKMTLSAFLEYIRQQEYKESIFNDACDRAKKSMIKNRVYDKILADLKEEFKRYSK</sequence>
<evidence type="ECO:0000313" key="2">
    <source>
        <dbReference type="Proteomes" id="UP000620133"/>
    </source>
</evidence>
<dbReference type="Proteomes" id="UP000620133">
    <property type="component" value="Chromosome"/>
</dbReference>
<dbReference type="AlphaFoldDB" id="A0A7U9TIB5"/>
<dbReference type="EMBL" id="AP024412">
    <property type="protein sequence ID" value="BCR36634.1"/>
    <property type="molecule type" value="Genomic_DNA"/>
</dbReference>
<protein>
    <submittedName>
        <fullName evidence="1">Uncharacterized protein</fullName>
    </submittedName>
</protein>
<evidence type="ECO:0000313" key="1">
    <source>
        <dbReference type="EMBL" id="BCR36634.1"/>
    </source>
</evidence>
<gene>
    <name evidence="1" type="ORF">MPAN_015270</name>
</gene>
<organism evidence="1 2">
    <name type="scientific">Mariniplasma anaerobium</name>
    <dbReference type="NCBI Taxonomy" id="2735436"/>
    <lineage>
        <taxon>Bacteria</taxon>
        <taxon>Bacillati</taxon>
        <taxon>Mycoplasmatota</taxon>
        <taxon>Mollicutes</taxon>
        <taxon>Acholeplasmatales</taxon>
        <taxon>Acholeplasmataceae</taxon>
        <taxon>Mariniplasma</taxon>
    </lineage>
</organism>
<dbReference type="RefSeq" id="WP_176239280.1">
    <property type="nucleotide sequence ID" value="NZ_AP024412.1"/>
</dbReference>
<keyword evidence="2" id="KW-1185">Reference proteome</keyword>